<dbReference type="GO" id="GO:0055085">
    <property type="term" value="P:transmembrane transport"/>
    <property type="evidence" value="ECO:0007669"/>
    <property type="project" value="InterPro"/>
</dbReference>
<feature type="transmembrane region" description="Helical" evidence="7">
    <location>
        <begin position="150"/>
        <end position="175"/>
    </location>
</feature>
<evidence type="ECO:0000259" key="8">
    <source>
        <dbReference type="Pfam" id="PF00324"/>
    </source>
</evidence>
<accession>K0B2B9</accession>
<dbReference type="PATRIC" id="fig|1128398.3.peg.2721"/>
<feature type="transmembrane region" description="Helical" evidence="7">
    <location>
        <begin position="120"/>
        <end position="138"/>
    </location>
</feature>
<name>K0B2B9_GOTA9</name>
<dbReference type="EMBL" id="CP003326">
    <property type="protein sequence ID" value="AFS79639.1"/>
    <property type="molecule type" value="Genomic_DNA"/>
</dbReference>
<evidence type="ECO:0000256" key="6">
    <source>
        <dbReference type="ARBA" id="ARBA00023136"/>
    </source>
</evidence>
<keyword evidence="2" id="KW-0813">Transport</keyword>
<reference evidence="9 10" key="1">
    <citation type="journal article" date="2012" name="PLoS ONE">
        <title>The purine-utilizing bacterium Clostridium acidurici 9a: a genome-guided metabolic reconsideration.</title>
        <authorList>
            <person name="Hartwich K."/>
            <person name="Poehlein A."/>
            <person name="Daniel R."/>
        </authorList>
    </citation>
    <scope>NUCLEOTIDE SEQUENCE [LARGE SCALE GENOMIC DNA]</scope>
    <source>
        <strain evidence="10">ATCC 7906 / DSM 604 / BCRC 14475 / CIP 104303 / KCTC 5404 / NCIMB 10678 / 9a</strain>
    </source>
</reference>
<dbReference type="eggNOG" id="COG1113">
    <property type="taxonomic scope" value="Bacteria"/>
</dbReference>
<dbReference type="PANTHER" id="PTHR43495">
    <property type="entry name" value="GABA PERMEASE"/>
    <property type="match status" value="1"/>
</dbReference>
<dbReference type="HOGENOM" id="CLU_007946_9_3_9"/>
<feature type="transmembrane region" description="Helical" evidence="7">
    <location>
        <begin position="7"/>
        <end position="28"/>
    </location>
</feature>
<evidence type="ECO:0000256" key="2">
    <source>
        <dbReference type="ARBA" id="ARBA00022448"/>
    </source>
</evidence>
<dbReference type="STRING" id="1128398.Curi_c26440"/>
<feature type="transmembrane region" description="Helical" evidence="7">
    <location>
        <begin position="40"/>
        <end position="60"/>
    </location>
</feature>
<dbReference type="GO" id="GO:0016020">
    <property type="term" value="C:membrane"/>
    <property type="evidence" value="ECO:0007669"/>
    <property type="project" value="UniProtKB-SubCell"/>
</dbReference>
<feature type="transmembrane region" description="Helical" evidence="7">
    <location>
        <begin position="80"/>
        <end position="100"/>
    </location>
</feature>
<keyword evidence="4" id="KW-0029">Amino-acid transport</keyword>
<dbReference type="InterPro" id="IPR004841">
    <property type="entry name" value="AA-permease/SLC12A_dom"/>
</dbReference>
<feature type="transmembrane region" description="Helical" evidence="7">
    <location>
        <begin position="273"/>
        <end position="302"/>
    </location>
</feature>
<dbReference type="GO" id="GO:0006865">
    <property type="term" value="P:amino acid transport"/>
    <property type="evidence" value="ECO:0007669"/>
    <property type="project" value="UniProtKB-KW"/>
</dbReference>
<dbReference type="Proteomes" id="UP000006094">
    <property type="component" value="Chromosome"/>
</dbReference>
<evidence type="ECO:0000313" key="9">
    <source>
        <dbReference type="EMBL" id="AFS79639.1"/>
    </source>
</evidence>
<dbReference type="RefSeq" id="WP_014968773.1">
    <property type="nucleotide sequence ID" value="NC_018664.1"/>
</dbReference>
<organism evidence="9 10">
    <name type="scientific">Gottschalkia acidurici (strain ATCC 7906 / DSM 604 / BCRC 14475 / CIP 104303 / KCTC 5404 / NCIMB 10678 / 9a)</name>
    <name type="common">Clostridium acidurici</name>
    <dbReference type="NCBI Taxonomy" id="1128398"/>
    <lineage>
        <taxon>Bacteria</taxon>
        <taxon>Bacillati</taxon>
        <taxon>Bacillota</taxon>
        <taxon>Tissierellia</taxon>
        <taxon>Tissierellales</taxon>
        <taxon>Gottschalkiaceae</taxon>
        <taxon>Gottschalkia</taxon>
    </lineage>
</organism>
<evidence type="ECO:0000256" key="7">
    <source>
        <dbReference type="SAM" id="Phobius"/>
    </source>
</evidence>
<evidence type="ECO:0000256" key="5">
    <source>
        <dbReference type="ARBA" id="ARBA00022989"/>
    </source>
</evidence>
<evidence type="ECO:0000313" key="10">
    <source>
        <dbReference type="Proteomes" id="UP000006094"/>
    </source>
</evidence>
<dbReference type="KEGG" id="cad:Curi_c26440"/>
<feature type="transmembrane region" description="Helical" evidence="7">
    <location>
        <begin position="409"/>
        <end position="428"/>
    </location>
</feature>
<protein>
    <recommendedName>
        <fullName evidence="8">Amino acid permease/ SLC12A domain-containing protein</fullName>
    </recommendedName>
</protein>
<feature type="transmembrane region" description="Helical" evidence="7">
    <location>
        <begin position="195"/>
        <end position="218"/>
    </location>
</feature>
<keyword evidence="6 7" id="KW-0472">Membrane</keyword>
<dbReference type="PIRSF" id="PIRSF006060">
    <property type="entry name" value="AA_transporter"/>
    <property type="match status" value="1"/>
</dbReference>
<evidence type="ECO:0000256" key="1">
    <source>
        <dbReference type="ARBA" id="ARBA00004141"/>
    </source>
</evidence>
<dbReference type="Pfam" id="PF00324">
    <property type="entry name" value="AA_permease"/>
    <property type="match status" value="1"/>
</dbReference>
<comment type="subcellular location">
    <subcellularLocation>
        <location evidence="1">Membrane</location>
        <topology evidence="1">Multi-pass membrane protein</topology>
    </subcellularLocation>
</comment>
<feature type="domain" description="Amino acid permease/ SLC12A" evidence="8">
    <location>
        <begin position="13"/>
        <end position="437"/>
    </location>
</feature>
<feature type="transmembrane region" description="Helical" evidence="7">
    <location>
        <begin position="385"/>
        <end position="403"/>
    </location>
</feature>
<evidence type="ECO:0000256" key="4">
    <source>
        <dbReference type="ARBA" id="ARBA00022970"/>
    </source>
</evidence>
<dbReference type="Gene3D" id="1.20.1740.10">
    <property type="entry name" value="Amino acid/polyamine transporter I"/>
    <property type="match status" value="1"/>
</dbReference>
<dbReference type="AlphaFoldDB" id="K0B2B9"/>
<dbReference type="OrthoDB" id="9780162at2"/>
<keyword evidence="5 7" id="KW-1133">Transmembrane helix</keyword>
<keyword evidence="3 7" id="KW-0812">Transmembrane</keyword>
<feature type="transmembrane region" description="Helical" evidence="7">
    <location>
        <begin position="323"/>
        <end position="344"/>
    </location>
</feature>
<dbReference type="PANTHER" id="PTHR43495:SF5">
    <property type="entry name" value="GAMMA-AMINOBUTYRIC ACID PERMEASE"/>
    <property type="match status" value="1"/>
</dbReference>
<sequence>MEKNQKGLSVWQLTMMTLGTVVGGSFFLGSSVSIRSAGPAVIISYILGGILVYFVLSALLELTLSDTDPGSFRTFARKAFGSGAGFIVGWVYWTGIVLAMSSEAMAASILFTKWFPGFPVALVGSIIIIGVTLLNLLGAEKLSRIESGLASIKLLSIVSFIILAILIIIGLMPGIPRIGMGSLTSQPLLPGGIRGIAGSMLIVTFAYAGFEIIGLAASEAKDPKKTVPKAIRYTVITLVGLYITSVSLLIFLIPTNEVIEDVSPMVAALNRWGFTWAGTAINIVLITAILSTMLASMFGLAKMIRSLTDEGQAPKWLKDKRDVPYRCILFSGFAILSGLGLGFILPSNVYIFLTSFGGFSLLFTYGVIVATHIKFRKEKGDSTPFTSWIALISIVIIIASMPLVSGQGLGLIAGLTILSLYSIIYLGMKLYKNYKRTERFERTSFKLNPKLDTEFSKELYKHKEDKK</sequence>
<feature type="transmembrane region" description="Helical" evidence="7">
    <location>
        <begin position="230"/>
        <end position="253"/>
    </location>
</feature>
<feature type="transmembrane region" description="Helical" evidence="7">
    <location>
        <begin position="350"/>
        <end position="373"/>
    </location>
</feature>
<keyword evidence="10" id="KW-1185">Reference proteome</keyword>
<proteinExistence type="predicted"/>
<evidence type="ECO:0000256" key="3">
    <source>
        <dbReference type="ARBA" id="ARBA00022692"/>
    </source>
</evidence>
<gene>
    <name evidence="9" type="ordered locus">Curi_c26440</name>
</gene>